<dbReference type="AlphaFoldDB" id="A0AAV1IWP7"/>
<reference evidence="1 2" key="1">
    <citation type="submission" date="2023-11" db="EMBL/GenBank/DDBJ databases">
        <authorList>
            <person name="Okamura Y."/>
        </authorList>
    </citation>
    <scope>NUCLEOTIDE SEQUENCE [LARGE SCALE GENOMIC DNA]</scope>
</reference>
<name>A0AAV1IWP7_9NEOP</name>
<accession>A0AAV1IWP7</accession>
<protein>
    <submittedName>
        <fullName evidence="1">Uncharacterized protein</fullName>
    </submittedName>
</protein>
<comment type="caution">
    <text evidence="1">The sequence shown here is derived from an EMBL/GenBank/DDBJ whole genome shotgun (WGS) entry which is preliminary data.</text>
</comment>
<keyword evidence="2" id="KW-1185">Reference proteome</keyword>
<evidence type="ECO:0000313" key="1">
    <source>
        <dbReference type="EMBL" id="CAK1541341.1"/>
    </source>
</evidence>
<evidence type="ECO:0000313" key="2">
    <source>
        <dbReference type="Proteomes" id="UP001497472"/>
    </source>
</evidence>
<proteinExistence type="predicted"/>
<dbReference type="EMBL" id="CAVLEF010000002">
    <property type="protein sequence ID" value="CAK1541341.1"/>
    <property type="molecule type" value="Genomic_DNA"/>
</dbReference>
<gene>
    <name evidence="1" type="ORF">LNINA_LOCUS1332</name>
</gene>
<dbReference type="Proteomes" id="UP001497472">
    <property type="component" value="Unassembled WGS sequence"/>
</dbReference>
<sequence length="66" mass="7187">MGLAHQSADTLAGGYPPQQRLLLRFIVTVRAVFEGGFEVTRVSCGYGHRAKSARTAHDTFNATTSY</sequence>
<organism evidence="1 2">
    <name type="scientific">Leptosia nina</name>
    <dbReference type="NCBI Taxonomy" id="320188"/>
    <lineage>
        <taxon>Eukaryota</taxon>
        <taxon>Metazoa</taxon>
        <taxon>Ecdysozoa</taxon>
        <taxon>Arthropoda</taxon>
        <taxon>Hexapoda</taxon>
        <taxon>Insecta</taxon>
        <taxon>Pterygota</taxon>
        <taxon>Neoptera</taxon>
        <taxon>Endopterygota</taxon>
        <taxon>Lepidoptera</taxon>
        <taxon>Glossata</taxon>
        <taxon>Ditrysia</taxon>
        <taxon>Papilionoidea</taxon>
        <taxon>Pieridae</taxon>
        <taxon>Pierinae</taxon>
        <taxon>Leptosia</taxon>
    </lineage>
</organism>